<sequence length="52" mass="5596">MLHESVSHGNGEARPSRRSVRSRGHGGLPSSRRDGFTARTARVEAAEAVVCH</sequence>
<evidence type="ECO:0000313" key="2">
    <source>
        <dbReference type="EMBL" id="EJN60901.1"/>
    </source>
</evidence>
<organism evidence="2 3">
    <name type="scientific">Halogranum salarium B-1</name>
    <dbReference type="NCBI Taxonomy" id="1210908"/>
    <lineage>
        <taxon>Archaea</taxon>
        <taxon>Methanobacteriati</taxon>
        <taxon>Methanobacteriota</taxon>
        <taxon>Stenosarchaea group</taxon>
        <taxon>Halobacteria</taxon>
        <taxon>Halobacteriales</taxon>
        <taxon>Haloferacaceae</taxon>
    </lineage>
</organism>
<proteinExistence type="predicted"/>
<reference evidence="2 3" key="1">
    <citation type="journal article" date="2012" name="J. Bacteriol.">
        <title>Draft Genome Sequence of the Extremely Halophilic Archaeon Halogranum salarium B-1T.</title>
        <authorList>
            <person name="Kim K.K."/>
            <person name="Lee K.C."/>
            <person name="Lee J.S."/>
        </authorList>
    </citation>
    <scope>NUCLEOTIDE SEQUENCE [LARGE SCALE GENOMIC DNA]</scope>
    <source>
        <strain evidence="2 3">B-1</strain>
    </source>
</reference>
<dbReference type="AlphaFoldDB" id="J3JHD9"/>
<dbReference type="EMBL" id="ALJD01000003">
    <property type="protein sequence ID" value="EJN60901.1"/>
    <property type="molecule type" value="Genomic_DNA"/>
</dbReference>
<evidence type="ECO:0000313" key="3">
    <source>
        <dbReference type="Proteomes" id="UP000007813"/>
    </source>
</evidence>
<accession>J3JHD9</accession>
<feature type="region of interest" description="Disordered" evidence="1">
    <location>
        <begin position="1"/>
        <end position="39"/>
    </location>
</feature>
<name>J3JHD9_9EURY</name>
<comment type="caution">
    <text evidence="2">The sequence shown here is derived from an EMBL/GenBank/DDBJ whole genome shotgun (WGS) entry which is preliminary data.</text>
</comment>
<dbReference type="Proteomes" id="UP000007813">
    <property type="component" value="Unassembled WGS sequence"/>
</dbReference>
<gene>
    <name evidence="2" type="ORF">HSB1_15040</name>
</gene>
<evidence type="ECO:0000256" key="1">
    <source>
        <dbReference type="SAM" id="MobiDB-lite"/>
    </source>
</evidence>
<protein>
    <submittedName>
        <fullName evidence="2">Uncharacterized protein</fullName>
    </submittedName>
</protein>